<evidence type="ECO:0000259" key="1">
    <source>
        <dbReference type="SMART" id="SM01111"/>
    </source>
</evidence>
<dbReference type="Gene3D" id="2.30.60.10">
    <property type="entry name" value="Cyanovirin-N"/>
    <property type="match status" value="1"/>
</dbReference>
<reference evidence="2 3" key="1">
    <citation type="journal article" date="2016" name="Sci. Rep.">
        <title>Penicillium arizonense, a new, genome sequenced fungal species, reveals a high chemical diversity in secreted metabolites.</title>
        <authorList>
            <person name="Grijseels S."/>
            <person name="Nielsen J.C."/>
            <person name="Randelovic M."/>
            <person name="Nielsen J."/>
            <person name="Nielsen K.F."/>
            <person name="Workman M."/>
            <person name="Frisvad J.C."/>
        </authorList>
    </citation>
    <scope>NUCLEOTIDE SEQUENCE [LARGE SCALE GENOMIC DNA]</scope>
    <source>
        <strain evidence="2 3">CBS 141311</strain>
    </source>
</reference>
<dbReference type="GeneID" id="34576837"/>
<dbReference type="RefSeq" id="XP_022487839.1">
    <property type="nucleotide sequence ID" value="XM_022632103.1"/>
</dbReference>
<evidence type="ECO:0000313" key="2">
    <source>
        <dbReference type="EMBL" id="OGE52397.1"/>
    </source>
</evidence>
<dbReference type="Pfam" id="PF08881">
    <property type="entry name" value="CVNH"/>
    <property type="match status" value="1"/>
</dbReference>
<dbReference type="STRING" id="1835702.A0A1F5LGZ6"/>
<dbReference type="PANTHER" id="PTHR42076:SF1">
    <property type="entry name" value="CYANOVIRIN-N DOMAIN-CONTAINING PROTEIN"/>
    <property type="match status" value="1"/>
</dbReference>
<feature type="domain" description="Cyanovirin-N" evidence="1">
    <location>
        <begin position="2"/>
        <end position="105"/>
    </location>
</feature>
<name>A0A1F5LGZ6_PENAI</name>
<comment type="caution">
    <text evidence="2">The sequence shown here is derived from an EMBL/GenBank/DDBJ whole genome shotgun (WGS) entry which is preliminary data.</text>
</comment>
<evidence type="ECO:0000313" key="3">
    <source>
        <dbReference type="Proteomes" id="UP000177622"/>
    </source>
</evidence>
<dbReference type="EMBL" id="LXJU01000010">
    <property type="protein sequence ID" value="OGE52397.1"/>
    <property type="molecule type" value="Genomic_DNA"/>
</dbReference>
<dbReference type="SMART" id="SM01111">
    <property type="entry name" value="CVNH"/>
    <property type="match status" value="1"/>
</dbReference>
<dbReference type="Proteomes" id="UP000177622">
    <property type="component" value="Unassembled WGS sequence"/>
</dbReference>
<dbReference type="InterPro" id="IPR036673">
    <property type="entry name" value="Cyanovirin-N_sf"/>
</dbReference>
<sequence length="109" mass="12411">MPFHKSAMNIRLKDKHILTAYCRRPTGDALYSELDLNRFIGAKKGKLTWSCENFSDCATDVTLRMDGPNHEPLLQARLDDGEGNICSDELNLSSCIKNEDGHLRYMQCF</sequence>
<protein>
    <recommendedName>
        <fullName evidence="1">Cyanovirin-N domain-containing protein</fullName>
    </recommendedName>
</protein>
<accession>A0A1F5LGZ6</accession>
<dbReference type="AlphaFoldDB" id="A0A1F5LGZ6"/>
<keyword evidence="3" id="KW-1185">Reference proteome</keyword>
<dbReference type="SUPFAM" id="SSF51322">
    <property type="entry name" value="Cyanovirin-N"/>
    <property type="match status" value="1"/>
</dbReference>
<gene>
    <name evidence="2" type="ORF">PENARI_c010G00516</name>
</gene>
<dbReference type="PANTHER" id="PTHR42076">
    <property type="entry name" value="CYANOVIRIN-N HOMOLOG"/>
    <property type="match status" value="1"/>
</dbReference>
<proteinExistence type="predicted"/>
<dbReference type="OrthoDB" id="2441380at2759"/>
<organism evidence="2 3">
    <name type="scientific">Penicillium arizonense</name>
    <dbReference type="NCBI Taxonomy" id="1835702"/>
    <lineage>
        <taxon>Eukaryota</taxon>
        <taxon>Fungi</taxon>
        <taxon>Dikarya</taxon>
        <taxon>Ascomycota</taxon>
        <taxon>Pezizomycotina</taxon>
        <taxon>Eurotiomycetes</taxon>
        <taxon>Eurotiomycetidae</taxon>
        <taxon>Eurotiales</taxon>
        <taxon>Aspergillaceae</taxon>
        <taxon>Penicillium</taxon>
    </lineage>
</organism>
<dbReference type="InterPro" id="IPR011058">
    <property type="entry name" value="Cyanovirin-N"/>
</dbReference>